<feature type="region of interest" description="Disordered" evidence="9">
    <location>
        <begin position="1"/>
        <end position="50"/>
    </location>
</feature>
<dbReference type="GO" id="GO:0006508">
    <property type="term" value="P:proteolysis"/>
    <property type="evidence" value="ECO:0007669"/>
    <property type="project" value="UniProtKB-KW"/>
</dbReference>
<evidence type="ECO:0000256" key="2">
    <source>
        <dbReference type="ARBA" id="ARBA00019191"/>
    </source>
</evidence>
<evidence type="ECO:0000313" key="11">
    <source>
        <dbReference type="Proteomes" id="UP000249169"/>
    </source>
</evidence>
<dbReference type="InterPro" id="IPR000816">
    <property type="entry name" value="Peptidase_C15"/>
</dbReference>
<evidence type="ECO:0000256" key="4">
    <source>
        <dbReference type="ARBA" id="ARBA00022670"/>
    </source>
</evidence>
<evidence type="ECO:0000256" key="7">
    <source>
        <dbReference type="ARBA" id="ARBA00030836"/>
    </source>
</evidence>
<evidence type="ECO:0000256" key="9">
    <source>
        <dbReference type="SAM" id="MobiDB-lite"/>
    </source>
</evidence>
<dbReference type="InterPro" id="IPR016125">
    <property type="entry name" value="Peptidase_C15-like"/>
</dbReference>
<keyword evidence="6" id="KW-0788">Thiol protease</keyword>
<protein>
    <recommendedName>
        <fullName evidence="2">Pyrrolidone-carboxylate peptidase</fullName>
    </recommendedName>
    <alternativeName>
        <fullName evidence="7">5-oxoprolyl-peptidase</fullName>
    </alternativeName>
    <alternativeName>
        <fullName evidence="8">Pyroglutamyl-peptidase I</fullName>
    </alternativeName>
</protein>
<keyword evidence="11" id="KW-1185">Reference proteome</keyword>
<reference evidence="10 11" key="1">
    <citation type="submission" date="2018-05" db="EMBL/GenBank/DDBJ databases">
        <title>Lujinxingia marina gen. nov. sp. nov., a new facultative anaerobic member of the class Deltaproteobacteria, and proposal of Lujinxingaceae fam. nov.</title>
        <authorList>
            <person name="Li C.-M."/>
        </authorList>
    </citation>
    <scope>NUCLEOTIDE SEQUENCE [LARGE SCALE GENOMIC DNA]</scope>
    <source>
        <strain evidence="10 11">B210</strain>
    </source>
</reference>
<evidence type="ECO:0000256" key="5">
    <source>
        <dbReference type="ARBA" id="ARBA00022801"/>
    </source>
</evidence>
<gene>
    <name evidence="10" type="ORF">DL240_06735</name>
</gene>
<dbReference type="InterPro" id="IPR036440">
    <property type="entry name" value="Peptidase_C15-like_sf"/>
</dbReference>
<dbReference type="GO" id="GO:0016920">
    <property type="term" value="F:pyroglutamyl-peptidase activity"/>
    <property type="evidence" value="ECO:0007669"/>
    <property type="project" value="InterPro"/>
</dbReference>
<dbReference type="EMBL" id="QHKO01000002">
    <property type="protein sequence ID" value="RAL23843.1"/>
    <property type="molecule type" value="Genomic_DNA"/>
</dbReference>
<dbReference type="AlphaFoldDB" id="A0A328C7J5"/>
<evidence type="ECO:0000256" key="3">
    <source>
        <dbReference type="ARBA" id="ARBA00022490"/>
    </source>
</evidence>
<keyword evidence="3" id="KW-0963">Cytoplasm</keyword>
<dbReference type="GO" id="GO:0005829">
    <property type="term" value="C:cytosol"/>
    <property type="evidence" value="ECO:0007669"/>
    <property type="project" value="InterPro"/>
</dbReference>
<name>A0A328C7J5_9DELT</name>
<dbReference type="PANTHER" id="PTHR23402">
    <property type="entry name" value="PROTEASE FAMILY C15 PYROGLUTAMYL-PEPTIDASE I-RELATED"/>
    <property type="match status" value="1"/>
</dbReference>
<evidence type="ECO:0000256" key="1">
    <source>
        <dbReference type="ARBA" id="ARBA00006641"/>
    </source>
</evidence>
<comment type="caution">
    <text evidence="10">The sequence shown here is derived from an EMBL/GenBank/DDBJ whole genome shotgun (WGS) entry which is preliminary data.</text>
</comment>
<feature type="compositionally biased region" description="Pro residues" evidence="9">
    <location>
        <begin position="24"/>
        <end position="46"/>
    </location>
</feature>
<evidence type="ECO:0000313" key="10">
    <source>
        <dbReference type="EMBL" id="RAL23843.1"/>
    </source>
</evidence>
<accession>A0A328C7J5</accession>
<dbReference type="SUPFAM" id="SSF53182">
    <property type="entry name" value="Pyrrolidone carboxyl peptidase (pyroglutamate aminopeptidase)"/>
    <property type="match status" value="1"/>
</dbReference>
<dbReference type="PRINTS" id="PR00706">
    <property type="entry name" value="PYROGLUPTASE"/>
</dbReference>
<keyword evidence="5" id="KW-0378">Hydrolase</keyword>
<dbReference type="Pfam" id="PF01470">
    <property type="entry name" value="Peptidase_C15"/>
    <property type="match status" value="1"/>
</dbReference>
<evidence type="ECO:0000256" key="8">
    <source>
        <dbReference type="ARBA" id="ARBA00031559"/>
    </source>
</evidence>
<comment type="similarity">
    <text evidence="1">Belongs to the peptidase C15 family.</text>
</comment>
<feature type="region of interest" description="Disordered" evidence="9">
    <location>
        <begin position="139"/>
        <end position="160"/>
    </location>
</feature>
<dbReference type="Gene3D" id="3.40.630.20">
    <property type="entry name" value="Peptidase C15, pyroglutamyl peptidase I-like"/>
    <property type="match status" value="1"/>
</dbReference>
<dbReference type="PANTHER" id="PTHR23402:SF1">
    <property type="entry name" value="PYROGLUTAMYL-PEPTIDASE I"/>
    <property type="match status" value="1"/>
</dbReference>
<sequence length="262" mass="29014">MPMWARTWAPTPIRKTPDSTTAPDPTPAPEPNPTSPRSPPTRPEPVMPLLDPSTHFVITGFEPFGDNAYNPSWDTAQALAEGLGLQAHLLSVTYSSAAQFARAHLEARPAEQRLSPTLFVHLGLAARRTRLSFETRALNRRNNTPDNVERPLNPRLPDEQPLRADDLEQRHPHLDLARLCTLYQELRAPDLPPGQLSQDCGAYVCNALLYHSLRAAELARQRGQIADAIFLHLPPLSPEQAHQLGHTLATVFRRAGGDELNA</sequence>
<organism evidence="10 11">
    <name type="scientific">Lujinxingia litoralis</name>
    <dbReference type="NCBI Taxonomy" id="2211119"/>
    <lineage>
        <taxon>Bacteria</taxon>
        <taxon>Deltaproteobacteria</taxon>
        <taxon>Bradymonadales</taxon>
        <taxon>Lujinxingiaceae</taxon>
        <taxon>Lujinxingia</taxon>
    </lineage>
</organism>
<keyword evidence="4" id="KW-0645">Protease</keyword>
<evidence type="ECO:0000256" key="6">
    <source>
        <dbReference type="ARBA" id="ARBA00022807"/>
    </source>
</evidence>
<proteinExistence type="inferred from homology"/>
<dbReference type="Proteomes" id="UP000249169">
    <property type="component" value="Unassembled WGS sequence"/>
</dbReference>